<dbReference type="SUPFAM" id="SSF102114">
    <property type="entry name" value="Radical SAM enzymes"/>
    <property type="match status" value="1"/>
</dbReference>
<protein>
    <submittedName>
        <fullName evidence="8">TIGR01212 family radical SAM protein</fullName>
    </submittedName>
</protein>
<dbReference type="InterPro" id="IPR032432">
    <property type="entry name" value="Radical_SAM_C"/>
</dbReference>
<evidence type="ECO:0000313" key="8">
    <source>
        <dbReference type="EMBL" id="MBM6738907.1"/>
    </source>
</evidence>
<comment type="caution">
    <text evidence="8">The sequence shown here is derived from an EMBL/GenBank/DDBJ whole genome shotgun (WGS) entry which is preliminary data.</text>
</comment>
<keyword evidence="6" id="KW-0411">Iron-sulfur</keyword>
<keyword evidence="3" id="KW-0949">S-adenosyl-L-methionine</keyword>
<dbReference type="InterPro" id="IPR005911">
    <property type="entry name" value="YhcC-like"/>
</dbReference>
<keyword evidence="9" id="KW-1185">Reference proteome</keyword>
<evidence type="ECO:0000256" key="6">
    <source>
        <dbReference type="ARBA" id="ARBA00023014"/>
    </source>
</evidence>
<accession>A0ABS2EB84</accession>
<dbReference type="PROSITE" id="PS51918">
    <property type="entry name" value="RADICAL_SAM"/>
    <property type="match status" value="1"/>
</dbReference>
<dbReference type="SFLD" id="SFLDG01086">
    <property type="entry name" value="elongater_protein-like"/>
    <property type="match status" value="1"/>
</dbReference>
<dbReference type="CDD" id="cd01335">
    <property type="entry name" value="Radical_SAM"/>
    <property type="match status" value="1"/>
</dbReference>
<evidence type="ECO:0000313" key="9">
    <source>
        <dbReference type="Proteomes" id="UP000716906"/>
    </source>
</evidence>
<dbReference type="InterPro" id="IPR006638">
    <property type="entry name" value="Elp3/MiaA/NifB-like_rSAM"/>
</dbReference>
<evidence type="ECO:0000256" key="1">
    <source>
        <dbReference type="ARBA" id="ARBA00001966"/>
    </source>
</evidence>
<proteinExistence type="predicted"/>
<gene>
    <name evidence="8" type="ORF">H7U36_12485</name>
</gene>
<dbReference type="Gene3D" id="3.80.30.20">
    <property type="entry name" value="tm_1862 like domain"/>
    <property type="match status" value="1"/>
</dbReference>
<keyword evidence="2" id="KW-0004">4Fe-4S</keyword>
<keyword evidence="5" id="KW-0408">Iron</keyword>
<dbReference type="SMART" id="SM00729">
    <property type="entry name" value="Elp3"/>
    <property type="match status" value="1"/>
</dbReference>
<dbReference type="InterPro" id="IPR039661">
    <property type="entry name" value="ELP3"/>
</dbReference>
<keyword evidence="4" id="KW-0479">Metal-binding</keyword>
<evidence type="ECO:0000256" key="3">
    <source>
        <dbReference type="ARBA" id="ARBA00022691"/>
    </source>
</evidence>
<dbReference type="SFLD" id="SFLDG01091">
    <property type="entry name" value="uncharacterized_CHP01210-like"/>
    <property type="match status" value="1"/>
</dbReference>
<dbReference type="SFLD" id="SFLDS00029">
    <property type="entry name" value="Radical_SAM"/>
    <property type="match status" value="1"/>
</dbReference>
<dbReference type="Pfam" id="PF04055">
    <property type="entry name" value="Radical_SAM"/>
    <property type="match status" value="1"/>
</dbReference>
<evidence type="ECO:0000256" key="5">
    <source>
        <dbReference type="ARBA" id="ARBA00023004"/>
    </source>
</evidence>
<evidence type="ECO:0000259" key="7">
    <source>
        <dbReference type="PROSITE" id="PS51918"/>
    </source>
</evidence>
<dbReference type="PANTHER" id="PTHR11135:SF1">
    <property type="entry name" value="PROTEIN YHCC"/>
    <property type="match status" value="1"/>
</dbReference>
<dbReference type="InterPro" id="IPR007197">
    <property type="entry name" value="rSAM"/>
</dbReference>
<dbReference type="Pfam" id="PF16199">
    <property type="entry name" value="Radical_SAM_C"/>
    <property type="match status" value="1"/>
</dbReference>
<dbReference type="PANTHER" id="PTHR11135">
    <property type="entry name" value="HISTONE ACETYLTRANSFERASE-RELATED"/>
    <property type="match status" value="1"/>
</dbReference>
<evidence type="ECO:0000256" key="2">
    <source>
        <dbReference type="ARBA" id="ARBA00022485"/>
    </source>
</evidence>
<sequence length="317" mass="36173">MTEALARKPVYWSGRPYHSLDYHIRQTFGEKLYKISLDAGLTCPNRDGTLGERGCIFCSQGGSGDFASDRRLSITEQIESGKQQSAGKFKGSGYIAYFQAYTNTYGPVSRLRRLFLEAASHPDIRVLSIATRPDCLGHKVLELLKEVNQIKPVWVELGLQTIHERTAAFIRRGYTFPVFEQAVRDLRAAGLDVIVHVILFLPGETQEDMYQTIRQLNRMDIQGIKLQLLHILKGTDLAGFYESHPFFIPCMEDYFRVLGGCLGMLRPDIVIHRLTGDGPKELLIAPLWTGNKRYVLNQFHAYLKRQHIWQGRSYIHV</sequence>
<dbReference type="Proteomes" id="UP000716906">
    <property type="component" value="Unassembled WGS sequence"/>
</dbReference>
<dbReference type="EMBL" id="JACLYY010000013">
    <property type="protein sequence ID" value="MBM6738907.1"/>
    <property type="molecule type" value="Genomic_DNA"/>
</dbReference>
<comment type="cofactor">
    <cofactor evidence="1">
        <name>[4Fe-4S] cluster</name>
        <dbReference type="ChEBI" id="CHEBI:49883"/>
    </cofactor>
</comment>
<dbReference type="NCBIfam" id="TIGR01212">
    <property type="entry name" value="TIGR01212 family radical SAM protein"/>
    <property type="match status" value="1"/>
</dbReference>
<evidence type="ECO:0000256" key="4">
    <source>
        <dbReference type="ARBA" id="ARBA00022723"/>
    </source>
</evidence>
<feature type="domain" description="Radical SAM core" evidence="7">
    <location>
        <begin position="27"/>
        <end position="268"/>
    </location>
</feature>
<organism evidence="8 9">
    <name type="scientific">Faecalicatena fissicatena</name>
    <dbReference type="NCBI Taxonomy" id="290055"/>
    <lineage>
        <taxon>Bacteria</taxon>
        <taxon>Bacillati</taxon>
        <taxon>Bacillota</taxon>
        <taxon>Clostridia</taxon>
        <taxon>Lachnospirales</taxon>
        <taxon>Lachnospiraceae</taxon>
        <taxon>Faecalicatena</taxon>
    </lineage>
</organism>
<dbReference type="InterPro" id="IPR058240">
    <property type="entry name" value="rSAM_sf"/>
</dbReference>
<reference evidence="8 9" key="1">
    <citation type="journal article" date="2021" name="Sci. Rep.">
        <title>The distribution of antibiotic resistance genes in chicken gut microbiota commensals.</title>
        <authorList>
            <person name="Juricova H."/>
            <person name="Matiasovicova J."/>
            <person name="Kubasova T."/>
            <person name="Cejkova D."/>
            <person name="Rychlik I."/>
        </authorList>
    </citation>
    <scope>NUCLEOTIDE SEQUENCE [LARGE SCALE GENOMIC DNA]</scope>
    <source>
        <strain evidence="8 9">An773</strain>
    </source>
</reference>
<name>A0ABS2EB84_9FIRM</name>
<dbReference type="InterPro" id="IPR023404">
    <property type="entry name" value="rSAM_horseshoe"/>
</dbReference>